<feature type="compositionally biased region" description="Low complexity" evidence="1">
    <location>
        <begin position="304"/>
        <end position="338"/>
    </location>
</feature>
<dbReference type="InterPro" id="IPR018392">
    <property type="entry name" value="LysM"/>
</dbReference>
<dbReference type="EMBL" id="CP089984">
    <property type="protein sequence ID" value="WXB14361.1"/>
    <property type="molecule type" value="Genomic_DNA"/>
</dbReference>
<accession>A0ABZ2LTX4</accession>
<gene>
    <name evidence="4" type="ORF">LZC94_41865</name>
</gene>
<keyword evidence="5" id="KW-1185">Reference proteome</keyword>
<protein>
    <submittedName>
        <fullName evidence="4">LysM peptidoglycan-binding domain-containing protein</fullName>
    </submittedName>
</protein>
<dbReference type="Proteomes" id="UP001370348">
    <property type="component" value="Chromosome"/>
</dbReference>
<evidence type="ECO:0000256" key="2">
    <source>
        <dbReference type="SAM" id="SignalP"/>
    </source>
</evidence>
<name>A0ABZ2LTX4_9BACT</name>
<organism evidence="4 5">
    <name type="scientific">Pendulispora albinea</name>
    <dbReference type="NCBI Taxonomy" id="2741071"/>
    <lineage>
        <taxon>Bacteria</taxon>
        <taxon>Pseudomonadati</taxon>
        <taxon>Myxococcota</taxon>
        <taxon>Myxococcia</taxon>
        <taxon>Myxococcales</taxon>
        <taxon>Sorangiineae</taxon>
        <taxon>Pendulisporaceae</taxon>
        <taxon>Pendulispora</taxon>
    </lineage>
</organism>
<keyword evidence="2" id="KW-0732">Signal</keyword>
<reference evidence="4 5" key="1">
    <citation type="submission" date="2021-12" db="EMBL/GenBank/DDBJ databases">
        <title>Discovery of the Pendulisporaceae a myxobacterial family with distinct sporulation behavior and unique specialized metabolism.</title>
        <authorList>
            <person name="Garcia R."/>
            <person name="Popoff A."/>
            <person name="Bader C.D."/>
            <person name="Loehr J."/>
            <person name="Walesch S."/>
            <person name="Walt C."/>
            <person name="Boldt J."/>
            <person name="Bunk B."/>
            <person name="Haeckl F.J.F.P.J."/>
            <person name="Gunesch A.P."/>
            <person name="Birkelbach J."/>
            <person name="Nuebel U."/>
            <person name="Pietschmann T."/>
            <person name="Bach T."/>
            <person name="Mueller R."/>
        </authorList>
    </citation>
    <scope>NUCLEOTIDE SEQUENCE [LARGE SCALE GENOMIC DNA]</scope>
    <source>
        <strain evidence="4 5">MSr11954</strain>
    </source>
</reference>
<feature type="chain" id="PRO_5047000062" evidence="2">
    <location>
        <begin position="30"/>
        <end position="347"/>
    </location>
</feature>
<dbReference type="RefSeq" id="WP_394823981.1">
    <property type="nucleotide sequence ID" value="NZ_CP089984.1"/>
</dbReference>
<evidence type="ECO:0000259" key="3">
    <source>
        <dbReference type="PROSITE" id="PS51782"/>
    </source>
</evidence>
<feature type="region of interest" description="Disordered" evidence="1">
    <location>
        <begin position="302"/>
        <end position="347"/>
    </location>
</feature>
<feature type="domain" description="LysM" evidence="3">
    <location>
        <begin position="30"/>
        <end position="79"/>
    </location>
</feature>
<feature type="signal peptide" evidence="2">
    <location>
        <begin position="1"/>
        <end position="29"/>
    </location>
</feature>
<evidence type="ECO:0000313" key="5">
    <source>
        <dbReference type="Proteomes" id="UP001370348"/>
    </source>
</evidence>
<evidence type="ECO:0000256" key="1">
    <source>
        <dbReference type="SAM" id="MobiDB-lite"/>
    </source>
</evidence>
<proteinExistence type="predicted"/>
<dbReference type="PROSITE" id="PS51782">
    <property type="entry name" value="LYSM"/>
    <property type="match status" value="1"/>
</dbReference>
<sequence length="347" mass="36042">MTNMCNVHLLAAGAAAFAAVMGTSAPAGAFPHVVRPGETLAAIATRVYGNPKLESVLAGANFLDVQGGSAPVPGMRLEIPAPGYHRVNAAETWITLALEWLGDGKRADVLARLNHGVAWIPPVEGQEIQIPYVLTVIAADGDRMDQLAHRYMNDANRAWELEAYNGRKASATGALPLKRGDVVLIPLLDLALTEEGKRESHSGLEQGHGAEGRALDAQRRADAELPVLLADLRAGRYVEVVIRGNRLLGNGELTKVQLASVHRGLLDAYVALDAPGAAAGACAAFRQNDPAAKWDPAFVSPKVRSACPAPAPSPASSAPAASAASSGASGSSAPAAPRAPRDGSRDH</sequence>
<evidence type="ECO:0000313" key="4">
    <source>
        <dbReference type="EMBL" id="WXB14361.1"/>
    </source>
</evidence>